<gene>
    <name evidence="8 9" type="primary">murI</name>
    <name evidence="9" type="ORF">P0M35_08855</name>
</gene>
<dbReference type="SUPFAM" id="SSF53681">
    <property type="entry name" value="Aspartate/glutamate racemase"/>
    <property type="match status" value="2"/>
</dbReference>
<dbReference type="InterPro" id="IPR015942">
    <property type="entry name" value="Asp/Glu/hydantoin_racemase"/>
</dbReference>
<evidence type="ECO:0000313" key="10">
    <source>
        <dbReference type="Proteomes" id="UP001221302"/>
    </source>
</evidence>
<dbReference type="EC" id="5.1.1.3" evidence="2 8"/>
<name>A0AAE3TEA9_9BACT</name>
<comment type="function">
    <text evidence="8">Provides the (R)-glutamate required for cell wall biosynthesis.</text>
</comment>
<keyword evidence="4 8" id="KW-0573">Peptidoglycan synthesis</keyword>
<evidence type="ECO:0000256" key="2">
    <source>
        <dbReference type="ARBA" id="ARBA00013090"/>
    </source>
</evidence>
<dbReference type="PROSITE" id="PS00924">
    <property type="entry name" value="ASP_GLU_RACEMASE_2"/>
    <property type="match status" value="1"/>
</dbReference>
<feature type="active site" description="Proton donor/acceptor" evidence="8">
    <location>
        <position position="74"/>
    </location>
</feature>
<dbReference type="PROSITE" id="PS00923">
    <property type="entry name" value="ASP_GLU_RACEMASE_1"/>
    <property type="match status" value="1"/>
</dbReference>
<feature type="binding site" evidence="8">
    <location>
        <begin position="186"/>
        <end position="187"/>
    </location>
    <ligand>
        <name>substrate</name>
    </ligand>
</feature>
<dbReference type="HAMAP" id="MF_00258">
    <property type="entry name" value="Glu_racemase"/>
    <property type="match status" value="1"/>
</dbReference>
<feature type="binding site" evidence="8">
    <location>
        <begin position="75"/>
        <end position="76"/>
    </location>
    <ligand>
        <name>substrate</name>
    </ligand>
</feature>
<evidence type="ECO:0000256" key="6">
    <source>
        <dbReference type="ARBA" id="ARBA00023316"/>
    </source>
</evidence>
<keyword evidence="5 8" id="KW-0413">Isomerase</keyword>
<keyword evidence="3 8" id="KW-0133">Cell shape</keyword>
<reference evidence="9" key="1">
    <citation type="submission" date="2023-03" db="EMBL/GenBank/DDBJ databases">
        <title>Stygiobacter electus gen. nov., sp. nov., facultatively anaerobic thermotolerant bacterium of the class Ignavibacteria from a well of Yessentuki mineral water deposit.</title>
        <authorList>
            <person name="Podosokorskaya O.A."/>
            <person name="Elcheninov A.G."/>
            <person name="Petrova N.F."/>
            <person name="Zavarzina D.G."/>
            <person name="Kublanov I.V."/>
            <person name="Merkel A.Y."/>
        </authorList>
    </citation>
    <scope>NUCLEOTIDE SEQUENCE</scope>
    <source>
        <strain evidence="9">09-Me</strain>
    </source>
</reference>
<protein>
    <recommendedName>
        <fullName evidence="7 8">Glutamate racemase</fullName>
        <ecNumber evidence="2 8">5.1.1.3</ecNumber>
    </recommendedName>
</protein>
<comment type="catalytic activity">
    <reaction evidence="1 8">
        <text>L-glutamate = D-glutamate</text>
        <dbReference type="Rhea" id="RHEA:12813"/>
        <dbReference type="ChEBI" id="CHEBI:29985"/>
        <dbReference type="ChEBI" id="CHEBI:29986"/>
        <dbReference type="EC" id="5.1.1.3"/>
    </reaction>
</comment>
<evidence type="ECO:0000256" key="8">
    <source>
        <dbReference type="HAMAP-Rule" id="MF_00258"/>
    </source>
</evidence>
<sequence length="272" mass="30242">MNRTNPIGFFDSGVGGLTVVKSFMQFMPNENIVYFGDTARVPYGSKSNETVIEYTLQAANFLLRKNIKLLVVACNTASSVALNDLRKFLTIPVIGMIEPGAKYALSESKNKRIGVIGTRATINNKAYSNELKKQNPKVKVFEKACPLFVPLAEEGWIDHKATELIAKEYLTELKENKIDSLILGCTHYPILANVIQKAVGKSVKLIDSGTPAARLVEDYLNGRGLRNQSVHHGVAEFYVSDVPTKFKEIAEKFLGKKLTHIHKVELEELTNE</sequence>
<dbReference type="FunFam" id="3.40.50.1860:FF:000002">
    <property type="entry name" value="Glutamate racemase"/>
    <property type="match status" value="1"/>
</dbReference>
<dbReference type="NCBIfam" id="TIGR00067">
    <property type="entry name" value="glut_race"/>
    <property type="match status" value="1"/>
</dbReference>
<keyword evidence="10" id="KW-1185">Reference proteome</keyword>
<dbReference type="GO" id="GO:0008360">
    <property type="term" value="P:regulation of cell shape"/>
    <property type="evidence" value="ECO:0007669"/>
    <property type="project" value="UniProtKB-KW"/>
</dbReference>
<comment type="pathway">
    <text evidence="8">Cell wall biogenesis; peptidoglycan biosynthesis.</text>
</comment>
<comment type="caution">
    <text evidence="9">The sequence shown here is derived from an EMBL/GenBank/DDBJ whole genome shotgun (WGS) entry which is preliminary data.</text>
</comment>
<proteinExistence type="inferred from homology"/>
<accession>A0AAE3TEA9</accession>
<evidence type="ECO:0000256" key="3">
    <source>
        <dbReference type="ARBA" id="ARBA00022960"/>
    </source>
</evidence>
<evidence type="ECO:0000256" key="5">
    <source>
        <dbReference type="ARBA" id="ARBA00023235"/>
    </source>
</evidence>
<dbReference type="InterPro" id="IPR004391">
    <property type="entry name" value="Glu_race"/>
</dbReference>
<dbReference type="PANTHER" id="PTHR21198:SF2">
    <property type="entry name" value="GLUTAMATE RACEMASE"/>
    <property type="match status" value="1"/>
</dbReference>
<evidence type="ECO:0000256" key="4">
    <source>
        <dbReference type="ARBA" id="ARBA00022984"/>
    </source>
</evidence>
<dbReference type="InterPro" id="IPR033134">
    <property type="entry name" value="Asp/Glu_racemase_AS_2"/>
</dbReference>
<dbReference type="GO" id="GO:0008881">
    <property type="term" value="F:glutamate racemase activity"/>
    <property type="evidence" value="ECO:0007669"/>
    <property type="project" value="UniProtKB-UniRule"/>
</dbReference>
<dbReference type="InterPro" id="IPR018187">
    <property type="entry name" value="Asp/Glu_racemase_AS_1"/>
</dbReference>
<evidence type="ECO:0000256" key="1">
    <source>
        <dbReference type="ARBA" id="ARBA00001602"/>
    </source>
</evidence>
<dbReference type="InterPro" id="IPR001920">
    <property type="entry name" value="Asp/Glu_race"/>
</dbReference>
<organism evidence="9 10">
    <name type="scientific">Stygiobacter electus</name>
    <dbReference type="NCBI Taxonomy" id="3032292"/>
    <lineage>
        <taxon>Bacteria</taxon>
        <taxon>Pseudomonadati</taxon>
        <taxon>Ignavibacteriota</taxon>
        <taxon>Ignavibacteria</taxon>
        <taxon>Ignavibacteriales</taxon>
        <taxon>Melioribacteraceae</taxon>
        <taxon>Stygiobacter</taxon>
    </lineage>
</organism>
<comment type="similarity">
    <text evidence="8">Belongs to the aspartate/glutamate racemases family.</text>
</comment>
<dbReference type="Gene3D" id="3.40.50.1860">
    <property type="match status" value="2"/>
</dbReference>
<keyword evidence="6 8" id="KW-0961">Cell wall biogenesis/degradation</keyword>
<dbReference type="Pfam" id="PF01177">
    <property type="entry name" value="Asp_Glu_race"/>
    <property type="match status" value="1"/>
</dbReference>
<feature type="active site" description="Proton donor/acceptor" evidence="8">
    <location>
        <position position="185"/>
    </location>
</feature>
<dbReference type="PANTHER" id="PTHR21198">
    <property type="entry name" value="GLUTAMATE RACEMASE"/>
    <property type="match status" value="1"/>
</dbReference>
<evidence type="ECO:0000313" key="9">
    <source>
        <dbReference type="EMBL" id="MDF1612257.1"/>
    </source>
</evidence>
<feature type="binding site" evidence="8">
    <location>
        <begin position="43"/>
        <end position="44"/>
    </location>
    <ligand>
        <name>substrate</name>
    </ligand>
</feature>
<evidence type="ECO:0000256" key="7">
    <source>
        <dbReference type="ARBA" id="ARBA00070053"/>
    </source>
</evidence>
<dbReference type="AlphaFoldDB" id="A0AAE3TEA9"/>
<dbReference type="Proteomes" id="UP001221302">
    <property type="component" value="Unassembled WGS sequence"/>
</dbReference>
<feature type="binding site" evidence="8">
    <location>
        <begin position="11"/>
        <end position="12"/>
    </location>
    <ligand>
        <name>substrate</name>
    </ligand>
</feature>
<dbReference type="EMBL" id="JARGDL010000011">
    <property type="protein sequence ID" value="MDF1612257.1"/>
    <property type="molecule type" value="Genomic_DNA"/>
</dbReference>
<dbReference type="GO" id="GO:0071555">
    <property type="term" value="P:cell wall organization"/>
    <property type="evidence" value="ECO:0007669"/>
    <property type="project" value="UniProtKB-KW"/>
</dbReference>
<dbReference type="GO" id="GO:0009252">
    <property type="term" value="P:peptidoglycan biosynthetic process"/>
    <property type="evidence" value="ECO:0007669"/>
    <property type="project" value="UniProtKB-UniRule"/>
</dbReference>